<feature type="transmembrane region" description="Helical" evidence="1">
    <location>
        <begin position="64"/>
        <end position="85"/>
    </location>
</feature>
<keyword evidence="1" id="KW-0812">Transmembrane</keyword>
<reference evidence="3" key="1">
    <citation type="submission" date="2016-10" db="EMBL/GenBank/DDBJ databases">
        <authorList>
            <person name="Varghese N."/>
            <person name="Submissions S."/>
        </authorList>
    </citation>
    <scope>NUCLEOTIDE SEQUENCE [LARGE SCALE GENOMIC DNA]</scope>
    <source>
        <strain evidence="3">DSM 45789</strain>
    </source>
</reference>
<dbReference type="Proteomes" id="UP000198660">
    <property type="component" value="Unassembled WGS sequence"/>
</dbReference>
<dbReference type="EMBL" id="FPAA01000007">
    <property type="protein sequence ID" value="SFS76607.1"/>
    <property type="molecule type" value="Genomic_DNA"/>
</dbReference>
<accession>A0A1I6SI36</accession>
<evidence type="ECO:0000313" key="3">
    <source>
        <dbReference type="Proteomes" id="UP000198660"/>
    </source>
</evidence>
<gene>
    <name evidence="2" type="ORF">SAMN05444972_107108</name>
</gene>
<evidence type="ECO:0000313" key="2">
    <source>
        <dbReference type="EMBL" id="SFS76607.1"/>
    </source>
</evidence>
<proteinExistence type="predicted"/>
<protein>
    <submittedName>
        <fullName evidence="2">Uncharacterized protein</fullName>
    </submittedName>
</protein>
<keyword evidence="1" id="KW-1133">Transmembrane helix</keyword>
<name>A0A1I6SI36_9BACL</name>
<feature type="transmembrane region" description="Helical" evidence="1">
    <location>
        <begin position="32"/>
        <end position="52"/>
    </location>
</feature>
<organism evidence="2 3">
    <name type="scientific">Marininema halotolerans</name>
    <dbReference type="NCBI Taxonomy" id="1155944"/>
    <lineage>
        <taxon>Bacteria</taxon>
        <taxon>Bacillati</taxon>
        <taxon>Bacillota</taxon>
        <taxon>Bacilli</taxon>
        <taxon>Bacillales</taxon>
        <taxon>Thermoactinomycetaceae</taxon>
        <taxon>Marininema</taxon>
    </lineage>
</organism>
<evidence type="ECO:0000256" key="1">
    <source>
        <dbReference type="SAM" id="Phobius"/>
    </source>
</evidence>
<dbReference type="AlphaFoldDB" id="A0A1I6SI36"/>
<feature type="transmembrane region" description="Helical" evidence="1">
    <location>
        <begin position="7"/>
        <end position="26"/>
    </location>
</feature>
<sequence>MERIERIFLYFFSFILFIGWLTNPIMDELVKLKIGIFGFFGTGSLLLINYIYKKGDANATYLSRIIELIVGVLIFIITISTFMYLN</sequence>
<keyword evidence="3" id="KW-1185">Reference proteome</keyword>
<keyword evidence="1" id="KW-0472">Membrane</keyword>